<dbReference type="InterPro" id="IPR036013">
    <property type="entry name" value="Band_7/SPFH_dom_sf"/>
</dbReference>
<keyword evidence="5" id="KW-0378">Hydrolase</keyword>
<comment type="subcellular location">
    <subcellularLocation>
        <location evidence="1">Membrane</location>
        <topology evidence="1">Single-pass membrane protein</topology>
    </subcellularLocation>
</comment>
<dbReference type="Pfam" id="PF01145">
    <property type="entry name" value="Band_7"/>
    <property type="match status" value="1"/>
</dbReference>
<dbReference type="GO" id="GO:0098552">
    <property type="term" value="C:side of membrane"/>
    <property type="evidence" value="ECO:0007669"/>
    <property type="project" value="UniProtKB-ARBA"/>
</dbReference>
<dbReference type="EMBL" id="CADCWG010000299">
    <property type="protein sequence ID" value="CAA9575316.1"/>
    <property type="molecule type" value="Genomic_DNA"/>
</dbReference>
<dbReference type="GO" id="GO:0006508">
    <property type="term" value="P:proteolysis"/>
    <property type="evidence" value="ECO:0007669"/>
    <property type="project" value="UniProtKB-KW"/>
</dbReference>
<dbReference type="GO" id="GO:0008233">
    <property type="term" value="F:peptidase activity"/>
    <property type="evidence" value="ECO:0007669"/>
    <property type="project" value="UniProtKB-KW"/>
</dbReference>
<comment type="similarity">
    <text evidence="2">Belongs to the band 7/mec-2 family.</text>
</comment>
<feature type="compositionally biased region" description="Low complexity" evidence="3">
    <location>
        <begin position="258"/>
        <end position="292"/>
    </location>
</feature>
<feature type="region of interest" description="Disordered" evidence="3">
    <location>
        <begin position="250"/>
        <end position="304"/>
    </location>
</feature>
<accession>A0A6J4VJB6</accession>
<name>A0A6J4VJB6_9BACT</name>
<organism evidence="5">
    <name type="scientific">uncultured Thermomicrobiales bacterium</name>
    <dbReference type="NCBI Taxonomy" id="1645740"/>
    <lineage>
        <taxon>Bacteria</taxon>
        <taxon>Pseudomonadati</taxon>
        <taxon>Thermomicrobiota</taxon>
        <taxon>Thermomicrobia</taxon>
        <taxon>Thermomicrobiales</taxon>
        <taxon>environmental samples</taxon>
    </lineage>
</organism>
<dbReference type="FunFam" id="3.30.479.30:FF:000004">
    <property type="entry name" value="Putative membrane protease family, stomatin"/>
    <property type="match status" value="1"/>
</dbReference>
<evidence type="ECO:0000313" key="5">
    <source>
        <dbReference type="EMBL" id="CAA9575316.1"/>
    </source>
</evidence>
<reference evidence="5" key="1">
    <citation type="submission" date="2020-02" db="EMBL/GenBank/DDBJ databases">
        <authorList>
            <person name="Meier V. D."/>
        </authorList>
    </citation>
    <scope>NUCLEOTIDE SEQUENCE</scope>
    <source>
        <strain evidence="5">AVDCRST_MAG49</strain>
    </source>
</reference>
<dbReference type="InterPro" id="IPR043202">
    <property type="entry name" value="Band-7_stomatin-like"/>
</dbReference>
<protein>
    <submittedName>
        <fullName evidence="5">Stomatin/prohibitin-family membrane protease subunit aq_911</fullName>
    </submittedName>
</protein>
<evidence type="ECO:0000259" key="4">
    <source>
        <dbReference type="SMART" id="SM00244"/>
    </source>
</evidence>
<gene>
    <name evidence="5" type="ORF">AVDCRST_MAG49-4102</name>
</gene>
<dbReference type="Gene3D" id="3.30.479.30">
    <property type="entry name" value="Band 7 domain"/>
    <property type="match status" value="1"/>
</dbReference>
<evidence type="ECO:0000256" key="1">
    <source>
        <dbReference type="ARBA" id="ARBA00004167"/>
    </source>
</evidence>
<dbReference type="PANTHER" id="PTHR10264:SF19">
    <property type="entry name" value="AT06885P-RELATED"/>
    <property type="match status" value="1"/>
</dbReference>
<dbReference type="PANTHER" id="PTHR10264">
    <property type="entry name" value="BAND 7 PROTEIN-RELATED"/>
    <property type="match status" value="1"/>
</dbReference>
<proteinExistence type="inferred from homology"/>
<sequence>MEVLGVLILILGAFAMLVLFSAVKVVQEYERGVVFRLGRLLGPRGPGLILLIPFVERMTKVDLRTVTMDIPSQEVITRDNVTVRVNAVAYFRVLDPNAAVTNVADFVRATSQIAQTTLRSVLGQSELDDLLSEREKINQDLQRIIDDQTEPWGIKVSVVEVKDVELPPTMQRAMARQAEAEREKRAKIIHAEGEFQASQQLARAADVINLNPVTIQLRYLQTLTEIGAEQNTTIVFPLPIDLLGSMVGANGAARPSTARPSTPAVPSRAATPAAPTAATAPTAPSTPAMPAPRVSPAERPTGDE</sequence>
<dbReference type="PRINTS" id="PR00721">
    <property type="entry name" value="STOMATIN"/>
</dbReference>
<keyword evidence="5" id="KW-0645">Protease</keyword>
<dbReference type="CDD" id="cd08826">
    <property type="entry name" value="SPFH_eoslipins_u1"/>
    <property type="match status" value="1"/>
</dbReference>
<dbReference type="InterPro" id="IPR001107">
    <property type="entry name" value="Band_7"/>
</dbReference>
<dbReference type="AlphaFoldDB" id="A0A6J4VJB6"/>
<dbReference type="GO" id="GO:0005886">
    <property type="term" value="C:plasma membrane"/>
    <property type="evidence" value="ECO:0007669"/>
    <property type="project" value="InterPro"/>
</dbReference>
<dbReference type="InterPro" id="IPR001972">
    <property type="entry name" value="Stomatin_HflK_fam"/>
</dbReference>
<dbReference type="Gene3D" id="6.10.250.2090">
    <property type="match status" value="1"/>
</dbReference>
<dbReference type="SUPFAM" id="SSF117892">
    <property type="entry name" value="Band 7/SPFH domain"/>
    <property type="match status" value="1"/>
</dbReference>
<dbReference type="SMART" id="SM00244">
    <property type="entry name" value="PHB"/>
    <property type="match status" value="1"/>
</dbReference>
<evidence type="ECO:0000256" key="2">
    <source>
        <dbReference type="ARBA" id="ARBA00008164"/>
    </source>
</evidence>
<feature type="domain" description="Band 7" evidence="4">
    <location>
        <begin position="21"/>
        <end position="178"/>
    </location>
</feature>
<evidence type="ECO:0000256" key="3">
    <source>
        <dbReference type="SAM" id="MobiDB-lite"/>
    </source>
</evidence>